<accession>A0AAD0ZI73</accession>
<dbReference type="Proteomes" id="UP000280455">
    <property type="component" value="Chromosome"/>
</dbReference>
<reference evidence="1 2" key="1">
    <citation type="submission" date="2018-03" db="EMBL/GenBank/DDBJ databases">
        <title>Diversity of phytobeneficial traits revealed by whole-genome analysis of worldwide-isolated phenazine-producing Pseudomonas spp.</title>
        <authorList>
            <person name="Biessy A."/>
            <person name="Novinscak A."/>
            <person name="Blom J."/>
            <person name="Leger G."/>
            <person name="Thomashow L.S."/>
            <person name="Cazorla F.M."/>
            <person name="Josic D."/>
            <person name="Filion M."/>
        </authorList>
    </citation>
    <scope>NUCLEOTIDE SEQUENCE [LARGE SCALE GENOMIC DNA]</scope>
    <source>
        <strain evidence="1 2">ChPhzS24</strain>
    </source>
</reference>
<dbReference type="EMBL" id="CP027750">
    <property type="protein sequence ID" value="AZE29593.1"/>
    <property type="molecule type" value="Genomic_DNA"/>
</dbReference>
<evidence type="ECO:0000313" key="2">
    <source>
        <dbReference type="Proteomes" id="UP000280455"/>
    </source>
</evidence>
<gene>
    <name evidence="1" type="ORF">C4K07_2808</name>
</gene>
<proteinExistence type="predicted"/>
<protein>
    <recommendedName>
        <fullName evidence="3">Short-chain dehydrogenase</fullName>
    </recommendedName>
</protein>
<sequence>MNKQYIPLTGIDSLIPCLLIDKNTPLDVLHANSAARLLAVTQVLESLARLDLKDADSADLQHLANASAILLRDSCDLLDVMGWRLQA</sequence>
<dbReference type="AlphaFoldDB" id="A0AAD0ZI73"/>
<dbReference type="RefSeq" id="WP_016704711.1">
    <property type="nucleotide sequence ID" value="NZ_CP027747.1"/>
</dbReference>
<evidence type="ECO:0000313" key="1">
    <source>
        <dbReference type="EMBL" id="AZE29593.1"/>
    </source>
</evidence>
<organism evidence="1 2">
    <name type="scientific">Pseudomonas chlororaphis subsp. aureofaciens</name>
    <dbReference type="NCBI Taxonomy" id="587851"/>
    <lineage>
        <taxon>Bacteria</taxon>
        <taxon>Pseudomonadati</taxon>
        <taxon>Pseudomonadota</taxon>
        <taxon>Gammaproteobacteria</taxon>
        <taxon>Pseudomonadales</taxon>
        <taxon>Pseudomonadaceae</taxon>
        <taxon>Pseudomonas</taxon>
    </lineage>
</organism>
<name>A0AAD0ZI73_9PSED</name>
<evidence type="ECO:0008006" key="3">
    <source>
        <dbReference type="Google" id="ProtNLM"/>
    </source>
</evidence>